<dbReference type="InterPro" id="IPR036291">
    <property type="entry name" value="NAD(P)-bd_dom_sf"/>
</dbReference>
<reference evidence="3" key="1">
    <citation type="journal article" date="2019" name="Int. J. Syst. Evol. Microbiol.">
        <title>The Global Catalogue of Microorganisms (GCM) 10K type strain sequencing project: providing services to taxonomists for standard genome sequencing and annotation.</title>
        <authorList>
            <consortium name="The Broad Institute Genomics Platform"/>
            <consortium name="The Broad Institute Genome Sequencing Center for Infectious Disease"/>
            <person name="Wu L."/>
            <person name="Ma J."/>
        </authorList>
    </citation>
    <scope>NUCLEOTIDE SEQUENCE [LARGE SCALE GENOMIC DNA]</scope>
    <source>
        <strain evidence="3">KCTC 42447</strain>
    </source>
</reference>
<accession>A0ABV7T4W0</accession>
<name>A0ABV7T4W0_9GAMM</name>
<dbReference type="Gene3D" id="3.90.25.10">
    <property type="entry name" value="UDP-galactose 4-epimerase, domain 1"/>
    <property type="match status" value="1"/>
</dbReference>
<comment type="caution">
    <text evidence="2">The sequence shown here is derived from an EMBL/GenBank/DDBJ whole genome shotgun (WGS) entry which is preliminary data.</text>
</comment>
<dbReference type="InterPro" id="IPR050177">
    <property type="entry name" value="Lipid_A_modif_metabolic_enz"/>
</dbReference>
<dbReference type="Gene3D" id="3.40.50.720">
    <property type="entry name" value="NAD(P)-binding Rossmann-like Domain"/>
    <property type="match status" value="1"/>
</dbReference>
<dbReference type="PANTHER" id="PTHR43245:SF53">
    <property type="entry name" value="EPIMERASE-RELATED"/>
    <property type="match status" value="1"/>
</dbReference>
<sequence>MPDSPILVTGGAGFIGSTLVDALLARGCAVRVLDNLSTGKRANLPEHPRLELRVGDVADSELAREAVRGCRAVVHLAAVASVQASVEDPLGTHRSNLIGTLNLCEAMRNEGVKRVVFASSAAVYGNNGEGRAVGENTPAAPLTPYAVDKLASEHYLDFYRRQHGLEPAVFRFFNIYGPRQDPSSPYSGVISIFAERARSGLPITVFGDGEQTRDFVFVADLVAVLVQALEAPTLEAGPVNLGLGQSVSLNQLLSAVGELLGPLPPVTYLAARAGDIRHSRADNRRLLQRFQLAAPMPMKEGLARLMALSGP</sequence>
<dbReference type="EMBL" id="JBHRXZ010000003">
    <property type="protein sequence ID" value="MFC3606563.1"/>
    <property type="molecule type" value="Genomic_DNA"/>
</dbReference>
<dbReference type="PANTHER" id="PTHR43245">
    <property type="entry name" value="BIFUNCTIONAL POLYMYXIN RESISTANCE PROTEIN ARNA"/>
    <property type="match status" value="1"/>
</dbReference>
<dbReference type="InterPro" id="IPR001509">
    <property type="entry name" value="Epimerase_deHydtase"/>
</dbReference>
<dbReference type="SUPFAM" id="SSF51735">
    <property type="entry name" value="NAD(P)-binding Rossmann-fold domains"/>
    <property type="match status" value="1"/>
</dbReference>
<dbReference type="Proteomes" id="UP001595630">
    <property type="component" value="Unassembled WGS sequence"/>
</dbReference>
<evidence type="ECO:0000313" key="3">
    <source>
        <dbReference type="Proteomes" id="UP001595630"/>
    </source>
</evidence>
<dbReference type="RefSeq" id="WP_386360713.1">
    <property type="nucleotide sequence ID" value="NZ_JBHRXZ010000003.1"/>
</dbReference>
<protein>
    <submittedName>
        <fullName evidence="2">NAD-dependent epimerase/dehydratase family protein</fullName>
    </submittedName>
</protein>
<proteinExistence type="predicted"/>
<gene>
    <name evidence="2" type="ORF">ACFOMF_02015</name>
</gene>
<organism evidence="2 3">
    <name type="scientific">Stutzerimonas tarimensis</name>
    <dbReference type="NCBI Taxonomy" id="1507735"/>
    <lineage>
        <taxon>Bacteria</taxon>
        <taxon>Pseudomonadati</taxon>
        <taxon>Pseudomonadota</taxon>
        <taxon>Gammaproteobacteria</taxon>
        <taxon>Pseudomonadales</taxon>
        <taxon>Pseudomonadaceae</taxon>
        <taxon>Stutzerimonas</taxon>
    </lineage>
</organism>
<evidence type="ECO:0000313" key="2">
    <source>
        <dbReference type="EMBL" id="MFC3606563.1"/>
    </source>
</evidence>
<keyword evidence="3" id="KW-1185">Reference proteome</keyword>
<evidence type="ECO:0000259" key="1">
    <source>
        <dbReference type="Pfam" id="PF01370"/>
    </source>
</evidence>
<feature type="domain" description="NAD-dependent epimerase/dehydratase" evidence="1">
    <location>
        <begin position="6"/>
        <end position="241"/>
    </location>
</feature>
<dbReference type="Pfam" id="PF01370">
    <property type="entry name" value="Epimerase"/>
    <property type="match status" value="1"/>
</dbReference>